<evidence type="ECO:0000313" key="3">
    <source>
        <dbReference type="EMBL" id="ONM48137.1"/>
    </source>
</evidence>
<dbReference type="GO" id="GO:0003700">
    <property type="term" value="F:DNA-binding transcription factor activity"/>
    <property type="evidence" value="ECO:0007669"/>
    <property type="project" value="TreeGrafter"/>
</dbReference>
<dbReference type="Gene3D" id="1.25.40.10">
    <property type="entry name" value="Tetratricopeptide repeat domain"/>
    <property type="match status" value="1"/>
</dbReference>
<reference evidence="3 4" key="1">
    <citation type="journal article" date="2016" name="Antonie Van Leeuwenhoek">
        <title>Nocardia donostiensis sp. nov., isolated from human respiratory specimens.</title>
        <authorList>
            <person name="Ercibengoa M."/>
            <person name="Bell M."/>
            <person name="Marimon J.M."/>
            <person name="Humrighouse B."/>
            <person name="Klenk H.P."/>
            <person name="Potter G."/>
            <person name="Perez-Trallero E."/>
        </authorList>
    </citation>
    <scope>NUCLEOTIDE SEQUENCE [LARGE SCALE GENOMIC DNA]</scope>
    <source>
        <strain evidence="3 4">X1655</strain>
    </source>
</reference>
<dbReference type="PANTHER" id="PTHR46797">
    <property type="entry name" value="HTH-TYPE TRANSCRIPTIONAL REGULATOR"/>
    <property type="match status" value="1"/>
</dbReference>
<sequence>MDSTIGAQIRRFRGKALTQKQLAEQAGVSLDLIKKLEQGARQGASIASLQKIAKALDVDIADLVGKRYGIPSEDPGAGVVAIRRALNSVDDLIGLDTDEPPVTLGEARHAVNYAWGAYWNGRYETLTRVLPPGISQLRATAHAAQNGDVAIAHELLARMYWVTGCTLVHLGQADPAFTAIRSALTAAERGNDPLLAATLRGSVAWQLLVQGRYEESHKVALKAAASVEPTGEVSEEHLAVYGSLVLQGATAAGRDQRVRDALDIAGEAQEVASRLPGDTKHYECNFGPSQVVMQTVDINVSSERYSEALKSAKAMPNHGEGLTQVSRARHLLDQATALTQTGQHQRALDMLLTAERIGGSDWVKYQTLLKQVVEELLEKERHNSLRGLAHRAGVR</sequence>
<dbReference type="AlphaFoldDB" id="A0A1V2TF51"/>
<keyword evidence="4" id="KW-1185">Reference proteome</keyword>
<dbReference type="PROSITE" id="PS50943">
    <property type="entry name" value="HTH_CROC1"/>
    <property type="match status" value="1"/>
</dbReference>
<evidence type="ECO:0000313" key="4">
    <source>
        <dbReference type="Proteomes" id="UP000188836"/>
    </source>
</evidence>
<accession>A0A1V2TF51</accession>
<evidence type="ECO:0000259" key="2">
    <source>
        <dbReference type="PROSITE" id="PS50943"/>
    </source>
</evidence>
<dbReference type="InterPro" id="IPR011990">
    <property type="entry name" value="TPR-like_helical_dom_sf"/>
</dbReference>
<dbReference type="STRING" id="1538463.B0T36_17225"/>
<dbReference type="SUPFAM" id="SSF48452">
    <property type="entry name" value="TPR-like"/>
    <property type="match status" value="1"/>
</dbReference>
<name>A0A1V2TF51_9NOCA</name>
<dbReference type="GO" id="GO:0005829">
    <property type="term" value="C:cytosol"/>
    <property type="evidence" value="ECO:0007669"/>
    <property type="project" value="TreeGrafter"/>
</dbReference>
<dbReference type="SMART" id="SM00530">
    <property type="entry name" value="HTH_XRE"/>
    <property type="match status" value="1"/>
</dbReference>
<dbReference type="InterPro" id="IPR050807">
    <property type="entry name" value="TransReg_Diox_bact_type"/>
</dbReference>
<dbReference type="InterPro" id="IPR001387">
    <property type="entry name" value="Cro/C1-type_HTH"/>
</dbReference>
<organism evidence="3 4">
    <name type="scientific">Nocardia donostiensis</name>
    <dbReference type="NCBI Taxonomy" id="1538463"/>
    <lineage>
        <taxon>Bacteria</taxon>
        <taxon>Bacillati</taxon>
        <taxon>Actinomycetota</taxon>
        <taxon>Actinomycetes</taxon>
        <taxon>Mycobacteriales</taxon>
        <taxon>Nocardiaceae</taxon>
        <taxon>Nocardia</taxon>
    </lineage>
</organism>
<dbReference type="PANTHER" id="PTHR46797:SF1">
    <property type="entry name" value="METHYLPHOSPHONATE SYNTHASE"/>
    <property type="match status" value="1"/>
</dbReference>
<feature type="domain" description="HTH cro/C1-type" evidence="2">
    <location>
        <begin position="17"/>
        <end position="63"/>
    </location>
</feature>
<dbReference type="Pfam" id="PF01381">
    <property type="entry name" value="HTH_3"/>
    <property type="match status" value="1"/>
</dbReference>
<dbReference type="EMBL" id="MUMY01000011">
    <property type="protein sequence ID" value="ONM48137.1"/>
    <property type="molecule type" value="Genomic_DNA"/>
</dbReference>
<dbReference type="Proteomes" id="UP000188836">
    <property type="component" value="Unassembled WGS sequence"/>
</dbReference>
<dbReference type="SUPFAM" id="SSF47413">
    <property type="entry name" value="lambda repressor-like DNA-binding domains"/>
    <property type="match status" value="1"/>
</dbReference>
<dbReference type="CDD" id="cd00093">
    <property type="entry name" value="HTH_XRE"/>
    <property type="match status" value="1"/>
</dbReference>
<evidence type="ECO:0000256" key="1">
    <source>
        <dbReference type="ARBA" id="ARBA00023125"/>
    </source>
</evidence>
<comment type="caution">
    <text evidence="3">The sequence shown here is derived from an EMBL/GenBank/DDBJ whole genome shotgun (WGS) entry which is preliminary data.</text>
</comment>
<protein>
    <submittedName>
        <fullName evidence="3">Transcriptional regulator</fullName>
    </submittedName>
</protein>
<proteinExistence type="predicted"/>
<dbReference type="RefSeq" id="WP_077117231.1">
    <property type="nucleotide sequence ID" value="NZ_LOKT01000011.1"/>
</dbReference>
<dbReference type="InterPro" id="IPR010982">
    <property type="entry name" value="Lambda_DNA-bd_dom_sf"/>
</dbReference>
<gene>
    <name evidence="3" type="ORF">B0T46_14160</name>
</gene>
<dbReference type="OrthoDB" id="3420984at2"/>
<keyword evidence="1" id="KW-0238">DNA-binding</keyword>
<dbReference type="GO" id="GO:0003677">
    <property type="term" value="F:DNA binding"/>
    <property type="evidence" value="ECO:0007669"/>
    <property type="project" value="UniProtKB-KW"/>
</dbReference>
<dbReference type="Gene3D" id="1.10.260.40">
    <property type="entry name" value="lambda repressor-like DNA-binding domains"/>
    <property type="match status" value="1"/>
</dbReference>